<dbReference type="SUPFAM" id="SSF49265">
    <property type="entry name" value="Fibronectin type III"/>
    <property type="match status" value="4"/>
</dbReference>
<dbReference type="AlphaFoldDB" id="A0A4W4HGZ9"/>
<accession>A0A4W4HGZ9</accession>
<feature type="domain" description="Fibronectin type-III" evidence="2">
    <location>
        <begin position="401"/>
        <end position="502"/>
    </location>
</feature>
<keyword evidence="1" id="KW-0812">Transmembrane</keyword>
<dbReference type="OMA" id="SCYSLEM"/>
<evidence type="ECO:0000259" key="2">
    <source>
        <dbReference type="PROSITE" id="PS50853"/>
    </source>
</evidence>
<dbReference type="PANTHER" id="PTHR24099">
    <property type="entry name" value="E3 UBIQUITIN-PROTEIN LIGASE TRIM36-RELATED"/>
    <property type="match status" value="1"/>
</dbReference>
<evidence type="ECO:0000313" key="4">
    <source>
        <dbReference type="Proteomes" id="UP000314983"/>
    </source>
</evidence>
<dbReference type="InterPro" id="IPR013783">
    <property type="entry name" value="Ig-like_fold"/>
</dbReference>
<keyword evidence="4" id="KW-1185">Reference proteome</keyword>
<name>A0A4W4HGZ9_ELEEL</name>
<dbReference type="GeneTree" id="ENSGT00940000163592"/>
<dbReference type="Gene3D" id="2.60.40.10">
    <property type="entry name" value="Immunoglobulins"/>
    <property type="match status" value="7"/>
</dbReference>
<feature type="domain" description="Fibronectin type-III" evidence="2">
    <location>
        <begin position="580"/>
        <end position="673"/>
    </location>
</feature>
<feature type="domain" description="Fibronectin type-III" evidence="2">
    <location>
        <begin position="156"/>
        <end position="248"/>
    </location>
</feature>
<dbReference type="Pfam" id="PF00041">
    <property type="entry name" value="fn3"/>
    <property type="match status" value="3"/>
</dbReference>
<proteinExistence type="predicted"/>
<feature type="domain" description="Fibronectin type-III" evidence="2">
    <location>
        <begin position="674"/>
        <end position="766"/>
    </location>
</feature>
<dbReference type="SMART" id="SM00060">
    <property type="entry name" value="FN3"/>
    <property type="match status" value="6"/>
</dbReference>
<feature type="transmembrane region" description="Helical" evidence="1">
    <location>
        <begin position="889"/>
        <end position="913"/>
    </location>
</feature>
<dbReference type="CDD" id="cd00063">
    <property type="entry name" value="FN3"/>
    <property type="match status" value="5"/>
</dbReference>
<reference evidence="4" key="2">
    <citation type="journal article" date="2017" name="Sci. Adv.">
        <title>A tail of two voltages: Proteomic comparison of the three electric organs of the electric eel.</title>
        <authorList>
            <person name="Traeger L.L."/>
            <person name="Sabat G."/>
            <person name="Barrett-Wilt G.A."/>
            <person name="Wells G.B."/>
            <person name="Sussman M.R."/>
        </authorList>
    </citation>
    <scope>NUCLEOTIDE SEQUENCE [LARGE SCALE GENOMIC DNA]</scope>
</reference>
<reference evidence="3" key="4">
    <citation type="submission" date="2025-08" db="UniProtKB">
        <authorList>
            <consortium name="Ensembl"/>
        </authorList>
    </citation>
    <scope>IDENTIFICATION</scope>
</reference>
<reference evidence="3" key="3">
    <citation type="submission" date="2020-05" db="EMBL/GenBank/DDBJ databases">
        <title>Electrophorus electricus (electric eel) genome, fEleEle1, primary haplotype.</title>
        <authorList>
            <person name="Myers G."/>
            <person name="Meyer A."/>
            <person name="Fedrigo O."/>
            <person name="Formenti G."/>
            <person name="Rhie A."/>
            <person name="Tracey A."/>
            <person name="Sims Y."/>
            <person name="Jarvis E.D."/>
        </authorList>
    </citation>
    <scope>NUCLEOTIDE SEQUENCE [LARGE SCALE GENOMIC DNA]</scope>
</reference>
<dbReference type="PANTHER" id="PTHR24099:SF14">
    <property type="entry name" value="FIBRONECTIN TYPE III DOMAIN CONTAINING 3C2-RELATED"/>
    <property type="match status" value="1"/>
</dbReference>
<dbReference type="InterPro" id="IPR003961">
    <property type="entry name" value="FN3_dom"/>
</dbReference>
<organism evidence="3 4">
    <name type="scientific">Electrophorus electricus</name>
    <name type="common">Electric eel</name>
    <name type="synonym">Gymnotus electricus</name>
    <dbReference type="NCBI Taxonomy" id="8005"/>
    <lineage>
        <taxon>Eukaryota</taxon>
        <taxon>Metazoa</taxon>
        <taxon>Chordata</taxon>
        <taxon>Craniata</taxon>
        <taxon>Vertebrata</taxon>
        <taxon>Euteleostomi</taxon>
        <taxon>Actinopterygii</taxon>
        <taxon>Neopterygii</taxon>
        <taxon>Teleostei</taxon>
        <taxon>Ostariophysi</taxon>
        <taxon>Gymnotiformes</taxon>
        <taxon>Gymnotoidei</taxon>
        <taxon>Gymnotidae</taxon>
        <taxon>Electrophorus</taxon>
    </lineage>
</organism>
<reference evidence="4" key="1">
    <citation type="journal article" date="2014" name="Science">
        <title>Nonhuman genetics. Genomic basis for the convergent evolution of electric organs.</title>
        <authorList>
            <person name="Gallant J.R."/>
            <person name="Traeger L.L."/>
            <person name="Volkening J.D."/>
            <person name="Moffett H."/>
            <person name="Chen P.H."/>
            <person name="Novina C.D."/>
            <person name="Phillips G.N.Jr."/>
            <person name="Anand R."/>
            <person name="Wells G.B."/>
            <person name="Pinch M."/>
            <person name="Guth R."/>
            <person name="Unguez G.A."/>
            <person name="Albert J.S."/>
            <person name="Zakon H.H."/>
            <person name="Samanta M.P."/>
            <person name="Sussman M.R."/>
        </authorList>
    </citation>
    <scope>NUCLEOTIDE SEQUENCE [LARGE SCALE GENOMIC DNA]</scope>
</reference>
<dbReference type="Ensembl" id="ENSEEET00000048476.2">
    <property type="protein sequence ID" value="ENSEEEP00000047948.2"/>
    <property type="gene ID" value="ENSEEEG00000022581.2"/>
</dbReference>
<keyword evidence="1" id="KW-1133">Transmembrane helix</keyword>
<dbReference type="Proteomes" id="UP000314983">
    <property type="component" value="Chromosome 12"/>
</dbReference>
<evidence type="ECO:0000313" key="3">
    <source>
        <dbReference type="Ensembl" id="ENSEEEP00000047948.2"/>
    </source>
</evidence>
<sequence>MIFVQVNPGETFTIRTEDGHFQCITGPAQVPMVSPNGTMPPIFVPPGYISQVVEENGMRKVLILPHSMEFHPSLSPFPQYAPLYSPPHPSVLHHPHIYPAELSPRYIHQLPAVPIYTDQGESPAIGKEVSVTVLYLVKGVSSETVTFTTLYGVPDIPATPRLIHRTKSSISLQWRSPNDNGSKVTGFCLEYHEVRGQAFKEVYSGLAKQYKVMRLMPSTKYAFRLAAKNNVGMSAVLNCCTASCTASPPAPPSAARLKEAGAMWLSLEWSAPCGPASQDTLSYIVEMEEIGSSCGFQLKHRGEELSCTVRELRRFTAYRFRTRIKMPVLTLKCSIVDVPVCVHACAGDKWDIVYRGPLRQYVCEGLQEGTWYRLRVYCQSQGGKSQVRPEGKCTVYLWNPASYDVTGVLILSSGKVYLRFVFHRYQRAYPPVWDGGAAVSQYCVEIAHSAEGSQEQVFQGTDAHCTVGQLLPGRTYLFWVKASNSAGWGPASEMCQACTTPGVPEQCNAPQPEVCMFRMAWGVEESALELLYSGPFSQHEVRDLQPATYYYCKVQAVNVIGAGLFSRVAIVTTPASVPAAVEHIEEVEEEPLGGVMAATSLALQWKEPQCHGADITGYNIDIGEELPLCVGRTNYHILENLQPDTTYRIRVQAVNDVGAGPFSSTLRLQTAPAPPEPPLLECVVAGPQSLKLKWGESPGGSQSSRSTHYCLQVQDVKGNASIGPCRTFKVQRLCEATAYCFSIQAHSESGPGPLSPPYTFSTTRSPPLQLRAPKLESVEGNKHMVTWEALQPMRGDPIVYALQLLRGREMEQLYKGPATSYAWVGQAGGGACHLRVCAIRQAQDGTELWGPWSLVVPVPITEVPNEAPPPGGCPRPHTERGWPLADESFATALLLCFVVLAVFFAVLLQYLVIERQ</sequence>
<keyword evidence="1" id="KW-0472">Membrane</keyword>
<protein>
    <recommendedName>
        <fullName evidence="2">Fibronectin type-III domain-containing protein</fullName>
    </recommendedName>
</protein>
<feature type="domain" description="Fibronectin type-III" evidence="2">
    <location>
        <begin position="251"/>
        <end position="347"/>
    </location>
</feature>
<dbReference type="PROSITE" id="PS50853">
    <property type="entry name" value="FN3"/>
    <property type="match status" value="5"/>
</dbReference>
<dbReference type="InterPro" id="IPR050617">
    <property type="entry name" value="E3_ligase_FN3/SPRY"/>
</dbReference>
<dbReference type="InterPro" id="IPR036116">
    <property type="entry name" value="FN3_sf"/>
</dbReference>
<evidence type="ECO:0000256" key="1">
    <source>
        <dbReference type="SAM" id="Phobius"/>
    </source>
</evidence>
<reference evidence="3" key="5">
    <citation type="submission" date="2025-09" db="UniProtKB">
        <authorList>
            <consortium name="Ensembl"/>
        </authorList>
    </citation>
    <scope>IDENTIFICATION</scope>
</reference>